<dbReference type="Proteomes" id="UP000635477">
    <property type="component" value="Unassembled WGS sequence"/>
</dbReference>
<sequence length="397" mass="43970">MAQSIIVLCEDRQASLDELVCLTNNIRLARITDQTLALHRISCRVPDHGGSSIPILASLLQKLRKGGELHIVSLLELARRKLATEPVDKTYGVLSLLGESLQKNIKVDYGETAKKEFWRLYIEVGVLLLSEYGPSMLDIGISKTRCQELPSWCPGFRSPASVNPRGQIWLAGLADEDDDISQVPELMVREPGSKLLGFRGLEMDTVAAVVPLEQRAIFNMEANTVAASLLVEREAACEKLARSVYKSLELTPIQHIYTLIRGMSAHADIYDTSQATADYEIATKWYRALSDPAQLNVQLQGEELLSAQRYKSAMSVAWEGTCYFSTQYGRVHLGPAGMLPGDLVCIFFGAHVPHILRLNSGQDWHELIGPAFVCGLMSGTPFYARDPVRTYQTFTLG</sequence>
<evidence type="ECO:0008006" key="3">
    <source>
        <dbReference type="Google" id="ProtNLM"/>
    </source>
</evidence>
<dbReference type="Pfam" id="PF26639">
    <property type="entry name" value="Het-6_barrel"/>
    <property type="match status" value="1"/>
</dbReference>
<reference evidence="1" key="2">
    <citation type="submission" date="2020-05" db="EMBL/GenBank/DDBJ databases">
        <authorList>
            <person name="Kim H.-S."/>
            <person name="Proctor R.H."/>
            <person name="Brown D.W."/>
        </authorList>
    </citation>
    <scope>NUCLEOTIDE SEQUENCE</scope>
    <source>
        <strain evidence="1">NRRL 22465</strain>
    </source>
</reference>
<keyword evidence="2" id="KW-1185">Reference proteome</keyword>
<dbReference type="PANTHER" id="PTHR24148">
    <property type="entry name" value="ANKYRIN REPEAT DOMAIN-CONTAINING PROTEIN 39 HOMOLOG-RELATED"/>
    <property type="match status" value="1"/>
</dbReference>
<proteinExistence type="predicted"/>
<organism evidence="1 2">
    <name type="scientific">Fusarium zealandicum</name>
    <dbReference type="NCBI Taxonomy" id="1053134"/>
    <lineage>
        <taxon>Eukaryota</taxon>
        <taxon>Fungi</taxon>
        <taxon>Dikarya</taxon>
        <taxon>Ascomycota</taxon>
        <taxon>Pezizomycotina</taxon>
        <taxon>Sordariomycetes</taxon>
        <taxon>Hypocreomycetidae</taxon>
        <taxon>Hypocreales</taxon>
        <taxon>Nectriaceae</taxon>
        <taxon>Fusarium</taxon>
        <taxon>Fusarium staphyleae species complex</taxon>
    </lineage>
</organism>
<gene>
    <name evidence="1" type="ORF">FZEAL_6712</name>
</gene>
<protein>
    <recommendedName>
        <fullName evidence="3">Heterokaryon incompatibility protein</fullName>
    </recommendedName>
</protein>
<comment type="caution">
    <text evidence="1">The sequence shown here is derived from an EMBL/GenBank/DDBJ whole genome shotgun (WGS) entry which is preliminary data.</text>
</comment>
<dbReference type="PANTHER" id="PTHR24148:SF73">
    <property type="entry name" value="HET DOMAIN PROTEIN (AFU_ORTHOLOGUE AFUA_8G01020)"/>
    <property type="match status" value="1"/>
</dbReference>
<reference evidence="1" key="1">
    <citation type="journal article" date="2020" name="BMC Genomics">
        <title>Correction to: Identification and distribution of gene clusters required for synthesis of sphingolipid metabolism inhibitors in diverse species of the filamentous fungus Fusarium.</title>
        <authorList>
            <person name="Kim H.S."/>
            <person name="Lohmar J.M."/>
            <person name="Busman M."/>
            <person name="Brown D.W."/>
            <person name="Naumann T.A."/>
            <person name="Divon H.H."/>
            <person name="Lysoe E."/>
            <person name="Uhlig S."/>
            <person name="Proctor R.H."/>
        </authorList>
    </citation>
    <scope>NUCLEOTIDE SEQUENCE</scope>
    <source>
        <strain evidence="1">NRRL 22465</strain>
    </source>
</reference>
<name>A0A8H4UH86_9HYPO</name>
<dbReference type="OrthoDB" id="2288928at2759"/>
<accession>A0A8H4UH86</accession>
<dbReference type="AlphaFoldDB" id="A0A8H4UH86"/>
<dbReference type="InterPro" id="IPR052895">
    <property type="entry name" value="HetReg/Transcr_Mod"/>
</dbReference>
<evidence type="ECO:0000313" key="1">
    <source>
        <dbReference type="EMBL" id="KAF4976650.1"/>
    </source>
</evidence>
<dbReference type="EMBL" id="JABEYC010000506">
    <property type="protein sequence ID" value="KAF4976650.1"/>
    <property type="molecule type" value="Genomic_DNA"/>
</dbReference>
<evidence type="ECO:0000313" key="2">
    <source>
        <dbReference type="Proteomes" id="UP000635477"/>
    </source>
</evidence>